<gene>
    <name evidence="5" type="ORF">FQA18_00365</name>
    <name evidence="4" type="ORF">GOC85_09160</name>
</gene>
<name>A0A558GFT2_HALVO</name>
<dbReference type="SUPFAM" id="SSF54593">
    <property type="entry name" value="Glyoxalase/Bleomycin resistance protein/Dihydroxybiphenyl dioxygenase"/>
    <property type="match status" value="1"/>
</dbReference>
<dbReference type="Pfam" id="PF13669">
    <property type="entry name" value="Glyoxalase_4"/>
    <property type="match status" value="1"/>
</dbReference>
<evidence type="ECO:0000259" key="3">
    <source>
        <dbReference type="PROSITE" id="PS51819"/>
    </source>
</evidence>
<dbReference type="GO" id="GO:0004493">
    <property type="term" value="F:methylmalonyl-CoA epimerase activity"/>
    <property type="evidence" value="ECO:0007669"/>
    <property type="project" value="TreeGrafter"/>
</dbReference>
<dbReference type="Gene3D" id="3.10.180.10">
    <property type="entry name" value="2,3-Dihydroxybiphenyl 1,2-Dioxygenase, domain 1"/>
    <property type="match status" value="1"/>
</dbReference>
<dbReference type="Proteomes" id="UP000619835">
    <property type="component" value="Unassembled WGS sequence"/>
</dbReference>
<proteinExistence type="predicted"/>
<organism evidence="5 6">
    <name type="scientific">Haloferax volcanii</name>
    <name type="common">Halobacterium volcanii</name>
    <dbReference type="NCBI Taxonomy" id="2246"/>
    <lineage>
        <taxon>Archaea</taxon>
        <taxon>Methanobacteriati</taxon>
        <taxon>Methanobacteriota</taxon>
        <taxon>Stenosarchaea group</taxon>
        <taxon>Halobacteria</taxon>
        <taxon>Halobacteriales</taxon>
        <taxon>Haloferacaceae</taxon>
        <taxon>Haloferax</taxon>
    </lineage>
</organism>
<evidence type="ECO:0000313" key="5">
    <source>
        <dbReference type="EMBL" id="TVT96625.1"/>
    </source>
</evidence>
<dbReference type="GO" id="GO:0046872">
    <property type="term" value="F:metal ion binding"/>
    <property type="evidence" value="ECO:0007669"/>
    <property type="project" value="UniProtKB-KW"/>
</dbReference>
<dbReference type="EMBL" id="VMTR01000001">
    <property type="protein sequence ID" value="TVT96625.1"/>
    <property type="molecule type" value="Genomic_DNA"/>
</dbReference>
<evidence type="ECO:0000313" key="4">
    <source>
        <dbReference type="EMBL" id="NLV02754.1"/>
    </source>
</evidence>
<dbReference type="AlphaFoldDB" id="A0A558GFT2"/>
<dbReference type="RefSeq" id="WP_004064414.1">
    <property type="nucleotide sequence ID" value="NZ_JAUDRO010000005.1"/>
</dbReference>
<evidence type="ECO:0000313" key="6">
    <source>
        <dbReference type="Proteomes" id="UP000320212"/>
    </source>
</evidence>
<evidence type="ECO:0000256" key="2">
    <source>
        <dbReference type="SAM" id="MobiDB-lite"/>
    </source>
</evidence>
<dbReference type="PANTHER" id="PTHR43048:SF3">
    <property type="entry name" value="METHYLMALONYL-COA EPIMERASE, MITOCHONDRIAL"/>
    <property type="match status" value="1"/>
</dbReference>
<accession>A0A847TW96</accession>
<feature type="compositionally biased region" description="Low complexity" evidence="2">
    <location>
        <begin position="1"/>
        <end position="20"/>
    </location>
</feature>
<feature type="domain" description="VOC" evidence="3">
    <location>
        <begin position="27"/>
        <end position="152"/>
    </location>
</feature>
<protein>
    <submittedName>
        <fullName evidence="5">VOC family protein</fullName>
    </submittedName>
</protein>
<evidence type="ECO:0000256" key="1">
    <source>
        <dbReference type="ARBA" id="ARBA00022723"/>
    </source>
</evidence>
<comment type="caution">
    <text evidence="5">The sequence shown here is derived from an EMBL/GenBank/DDBJ whole genome shotgun (WGS) entry which is preliminary data.</text>
</comment>
<sequence>MSPDDSAPSDSTTATATATEPAPPAARVDHVGIAVEDVEAAEPTLFALGCERVHRETVADGSFEWATYVLDDASRIELVAPVDGESFLTTFLDEHGPGLHHVTLEVSDVDAMVAALDAAGERVVGYAVEDGWTEAFVSPRNPTGALFQLMEYHDDYGEKGADDALFVRGERLDS</sequence>
<feature type="region of interest" description="Disordered" evidence="2">
    <location>
        <begin position="1"/>
        <end position="26"/>
    </location>
</feature>
<dbReference type="EMBL" id="WOWC01000001">
    <property type="protein sequence ID" value="NLV02754.1"/>
    <property type="molecule type" value="Genomic_DNA"/>
</dbReference>
<keyword evidence="1" id="KW-0479">Metal-binding</keyword>
<reference evidence="5 6" key="1">
    <citation type="submission" date="2019-07" db="EMBL/GenBank/DDBJ databases">
        <title>Draft genome sequence of Haloferax volcanii SS0101, isolated from salt farm in Samut Sakhon, Thailand.</title>
        <authorList>
            <person name="Wanthongcharoen S."/>
            <person name="Yamprayoonswat W."/>
            <person name="Ruangsuj P."/>
            <person name="Thongpramul N."/>
            <person name="Jumpathong W."/>
            <person name="Sittihan S."/>
            <person name="Kanjanavas P."/>
            <person name="Yasawong M."/>
        </authorList>
    </citation>
    <scope>NUCLEOTIDE SEQUENCE [LARGE SCALE GENOMIC DNA]</scope>
    <source>
        <strain evidence="5 6">SS0101</strain>
    </source>
</reference>
<dbReference type="InterPro" id="IPR029068">
    <property type="entry name" value="Glyas_Bleomycin-R_OHBP_Dase"/>
</dbReference>
<dbReference type="Proteomes" id="UP000320212">
    <property type="component" value="Unassembled WGS sequence"/>
</dbReference>
<accession>A0A558GFT2</accession>
<dbReference type="GO" id="GO:0046491">
    <property type="term" value="P:L-methylmalonyl-CoA metabolic process"/>
    <property type="evidence" value="ECO:0007669"/>
    <property type="project" value="TreeGrafter"/>
</dbReference>
<dbReference type="PANTHER" id="PTHR43048">
    <property type="entry name" value="METHYLMALONYL-COA EPIMERASE"/>
    <property type="match status" value="1"/>
</dbReference>
<dbReference type="InterPro" id="IPR037523">
    <property type="entry name" value="VOC_core"/>
</dbReference>
<reference evidence="4" key="2">
    <citation type="submission" date="2019-12" db="EMBL/GenBank/DDBJ databases">
        <title>Haloferax alexandrinus strain pws11.</title>
        <authorList>
            <person name="Verma D.K."/>
            <person name="Gopal K."/>
            <person name="Prasad E.S."/>
        </authorList>
    </citation>
    <scope>NUCLEOTIDE SEQUENCE</scope>
    <source>
        <strain evidence="4">Pws11</strain>
    </source>
</reference>
<dbReference type="PROSITE" id="PS51819">
    <property type="entry name" value="VOC"/>
    <property type="match status" value="1"/>
</dbReference>
<dbReference type="InterPro" id="IPR051785">
    <property type="entry name" value="MMCE/EMCE_epimerase"/>
</dbReference>